<keyword evidence="6 8" id="KW-1133">Transmembrane helix</keyword>
<dbReference type="GO" id="GO:0016020">
    <property type="term" value="C:membrane"/>
    <property type="evidence" value="ECO:0007669"/>
    <property type="project" value="UniProtKB-SubCell"/>
</dbReference>
<proteinExistence type="predicted"/>
<evidence type="ECO:0000313" key="10">
    <source>
        <dbReference type="EMBL" id="KAL1500452.1"/>
    </source>
</evidence>
<dbReference type="InterPro" id="IPR017871">
    <property type="entry name" value="ABC_transporter-like_CS"/>
</dbReference>
<evidence type="ECO:0000256" key="4">
    <source>
        <dbReference type="ARBA" id="ARBA00022741"/>
    </source>
</evidence>
<comment type="caution">
    <text evidence="10">The sequence shown here is derived from an EMBL/GenBank/DDBJ whole genome shotgun (WGS) entry which is preliminary data.</text>
</comment>
<dbReference type="Pfam" id="PF00005">
    <property type="entry name" value="ABC_tran"/>
    <property type="match status" value="1"/>
</dbReference>
<evidence type="ECO:0000256" key="1">
    <source>
        <dbReference type="ARBA" id="ARBA00004141"/>
    </source>
</evidence>
<evidence type="ECO:0000256" key="8">
    <source>
        <dbReference type="SAM" id="Phobius"/>
    </source>
</evidence>
<dbReference type="GO" id="GO:0016887">
    <property type="term" value="F:ATP hydrolysis activity"/>
    <property type="evidence" value="ECO:0007669"/>
    <property type="project" value="InterPro"/>
</dbReference>
<dbReference type="PROSITE" id="PS50893">
    <property type="entry name" value="ABC_TRANSPORTER_2"/>
    <property type="match status" value="1"/>
</dbReference>
<feature type="domain" description="ABC transporter" evidence="9">
    <location>
        <begin position="115"/>
        <end position="369"/>
    </location>
</feature>
<dbReference type="PANTHER" id="PTHR48041">
    <property type="entry name" value="ABC TRANSPORTER G FAMILY MEMBER 28"/>
    <property type="match status" value="1"/>
</dbReference>
<name>A0AB34IL86_PRYPA</name>
<keyword evidence="7 8" id="KW-0472">Membrane</keyword>
<evidence type="ECO:0000256" key="6">
    <source>
        <dbReference type="ARBA" id="ARBA00022989"/>
    </source>
</evidence>
<dbReference type="Pfam" id="PF01061">
    <property type="entry name" value="ABC2_membrane"/>
    <property type="match status" value="1"/>
</dbReference>
<feature type="transmembrane region" description="Helical" evidence="8">
    <location>
        <begin position="533"/>
        <end position="559"/>
    </location>
</feature>
<dbReference type="InterPro" id="IPR013525">
    <property type="entry name" value="ABC2_TM"/>
</dbReference>
<evidence type="ECO:0000256" key="7">
    <source>
        <dbReference type="ARBA" id="ARBA00023136"/>
    </source>
</evidence>
<evidence type="ECO:0000256" key="5">
    <source>
        <dbReference type="ARBA" id="ARBA00022840"/>
    </source>
</evidence>
<evidence type="ECO:0000259" key="9">
    <source>
        <dbReference type="PROSITE" id="PS50893"/>
    </source>
</evidence>
<keyword evidence="11" id="KW-1185">Reference proteome</keyword>
<dbReference type="GO" id="GO:0140359">
    <property type="term" value="F:ABC-type transporter activity"/>
    <property type="evidence" value="ECO:0007669"/>
    <property type="project" value="InterPro"/>
</dbReference>
<evidence type="ECO:0000256" key="2">
    <source>
        <dbReference type="ARBA" id="ARBA00022448"/>
    </source>
</evidence>
<dbReference type="SMART" id="SM00382">
    <property type="entry name" value="AAA"/>
    <property type="match status" value="1"/>
</dbReference>
<comment type="subcellular location">
    <subcellularLocation>
        <location evidence="1">Membrane</location>
        <topology evidence="1">Multi-pass membrane protein</topology>
    </subcellularLocation>
</comment>
<dbReference type="EMBL" id="JBGBPQ010000023">
    <property type="protein sequence ID" value="KAL1500452.1"/>
    <property type="molecule type" value="Genomic_DNA"/>
</dbReference>
<gene>
    <name evidence="10" type="ORF">AB1Y20_013109</name>
</gene>
<feature type="transmembrane region" description="Helical" evidence="8">
    <location>
        <begin position="735"/>
        <end position="759"/>
    </location>
</feature>
<dbReference type="InterPro" id="IPR003439">
    <property type="entry name" value="ABC_transporter-like_ATP-bd"/>
</dbReference>
<feature type="transmembrane region" description="Helical" evidence="8">
    <location>
        <begin position="571"/>
        <end position="593"/>
    </location>
</feature>
<dbReference type="GO" id="GO:0005524">
    <property type="term" value="F:ATP binding"/>
    <property type="evidence" value="ECO:0007669"/>
    <property type="project" value="UniProtKB-KW"/>
</dbReference>
<dbReference type="InterPro" id="IPR027417">
    <property type="entry name" value="P-loop_NTPase"/>
</dbReference>
<keyword evidence="2" id="KW-0813">Transport</keyword>
<dbReference type="AlphaFoldDB" id="A0AB34IL86"/>
<organism evidence="10 11">
    <name type="scientific">Prymnesium parvum</name>
    <name type="common">Toxic golden alga</name>
    <dbReference type="NCBI Taxonomy" id="97485"/>
    <lineage>
        <taxon>Eukaryota</taxon>
        <taxon>Haptista</taxon>
        <taxon>Haptophyta</taxon>
        <taxon>Prymnesiophyceae</taxon>
        <taxon>Prymnesiales</taxon>
        <taxon>Prymnesiaceae</taxon>
        <taxon>Prymnesium</taxon>
    </lineage>
</organism>
<sequence length="840" mass="89904">MADDGGRFRFRPPPGGFKPGVSVETFARQGNMLPDPLVHGSSEAEVMRAIMAIVLPCVLCPAALLALSCLAARSARRFTRRATALARALAAAPADADAERAARAHAFFRPEAVELCFDKMSYWPPPRRRWAHGEAAPPPILCGVSGVFRSGAVTAIMGPSGSGKTTLLNLLSARAKGGEFEGVRRLNGTAYAAAAYERAMRAQGYVLQEDAFFECLTVQQQALFACALRMPHALPLEDRMRCVHAVMAEMDLLPLGETRIGGGSFKGISGGQRRRLSVAIELLGEPSILFLDEPTSGLDGKSSLGLVSLLTRVAARGRTLATTIHQPRAEIMSLFSSLLLLAVGGHVAFFGAPAEAVAFVCRAQCGRCAPSDNPGDFLIDAIGLDPDAEHAGAASSSLAAQFVGSDAHAALEAALAAARGGEEGAAKPSFRPQTTVWQQTWVLLARRAARVPASAALLELLQVASVATALSLAFAHSAGGDVYSKPLRDMEWLLCSLTYICVQQYMGILPELFEERPILLKEHEGGGVRLSAYVLYTALADVPRAVTHVALVFLIGYPWVGLNPVPPHKHFILATAWLGTSAFQSLVCAAAFLSDRSGAVYAVLFLVAGMGSLFGGLMVSWDNIIGSLRWCYYASLNGFMVRAIVLVNSLSNPYYQHQCAELLNSSLGVMAEMPQLNLLAHSVDVHPACAAVIDSINSSRVVEDEAQLDGATASPEDTLVDLGPMALAMYGFNDAFTATTTVILASSIFVFRLLALALAEGRARLSNRLIERRQPSEHFRRRRPARVEQTQLLSCEFRSDDHDEEASRVAPVPRGARQLECGNGVEMAEIPAVPMRTSDL</sequence>
<dbReference type="SUPFAM" id="SSF52540">
    <property type="entry name" value="P-loop containing nucleoside triphosphate hydrolases"/>
    <property type="match status" value="1"/>
</dbReference>
<dbReference type="InterPro" id="IPR050352">
    <property type="entry name" value="ABCG_transporters"/>
</dbReference>
<feature type="transmembrane region" description="Helical" evidence="8">
    <location>
        <begin position="49"/>
        <end position="72"/>
    </location>
</feature>
<evidence type="ECO:0000313" key="11">
    <source>
        <dbReference type="Proteomes" id="UP001515480"/>
    </source>
</evidence>
<reference evidence="10 11" key="1">
    <citation type="journal article" date="2024" name="Science">
        <title>Giant polyketide synthase enzymes in the biosynthesis of giant marine polyether toxins.</title>
        <authorList>
            <person name="Fallon T.R."/>
            <person name="Shende V.V."/>
            <person name="Wierzbicki I.H."/>
            <person name="Pendleton A.L."/>
            <person name="Watervoot N.F."/>
            <person name="Auber R.P."/>
            <person name="Gonzalez D.J."/>
            <person name="Wisecaver J.H."/>
            <person name="Moore B.S."/>
        </authorList>
    </citation>
    <scope>NUCLEOTIDE SEQUENCE [LARGE SCALE GENOMIC DNA]</scope>
    <source>
        <strain evidence="10 11">12B1</strain>
    </source>
</reference>
<dbReference type="Gene3D" id="3.40.50.300">
    <property type="entry name" value="P-loop containing nucleotide triphosphate hydrolases"/>
    <property type="match status" value="1"/>
</dbReference>
<dbReference type="Proteomes" id="UP001515480">
    <property type="component" value="Unassembled WGS sequence"/>
</dbReference>
<protein>
    <recommendedName>
        <fullName evidence="9">ABC transporter domain-containing protein</fullName>
    </recommendedName>
</protein>
<keyword evidence="4" id="KW-0547">Nucleotide-binding</keyword>
<accession>A0AB34IL86</accession>
<keyword evidence="5" id="KW-0067">ATP-binding</keyword>
<feature type="transmembrane region" description="Helical" evidence="8">
    <location>
        <begin position="599"/>
        <end position="618"/>
    </location>
</feature>
<dbReference type="PANTHER" id="PTHR48041:SF139">
    <property type="entry name" value="PROTEIN SCARLET"/>
    <property type="match status" value="1"/>
</dbReference>
<dbReference type="InterPro" id="IPR003593">
    <property type="entry name" value="AAA+_ATPase"/>
</dbReference>
<dbReference type="PROSITE" id="PS00211">
    <property type="entry name" value="ABC_TRANSPORTER_1"/>
    <property type="match status" value="1"/>
</dbReference>
<keyword evidence="3 8" id="KW-0812">Transmembrane</keyword>
<evidence type="ECO:0000256" key="3">
    <source>
        <dbReference type="ARBA" id="ARBA00022692"/>
    </source>
</evidence>